<feature type="compositionally biased region" description="Basic and acidic residues" evidence="8">
    <location>
        <begin position="326"/>
        <end position="336"/>
    </location>
</feature>
<keyword evidence="5 7" id="KW-0804">Transcription</keyword>
<dbReference type="AlphaFoldDB" id="A0AAV4IKL0"/>
<reference evidence="9 10" key="1">
    <citation type="journal article" date="2021" name="Elife">
        <title>Chloroplast acquisition without the gene transfer in kleptoplastic sea slugs, Plakobranchus ocellatus.</title>
        <authorList>
            <person name="Maeda T."/>
            <person name="Takahashi S."/>
            <person name="Yoshida T."/>
            <person name="Shimamura S."/>
            <person name="Takaki Y."/>
            <person name="Nagai Y."/>
            <person name="Toyoda A."/>
            <person name="Suzuki Y."/>
            <person name="Arimoto A."/>
            <person name="Ishii H."/>
            <person name="Satoh N."/>
            <person name="Nishiyama T."/>
            <person name="Hasebe M."/>
            <person name="Maruyama T."/>
            <person name="Minagawa J."/>
            <person name="Obokata J."/>
            <person name="Shigenobu S."/>
        </authorList>
    </citation>
    <scope>NUCLEOTIDE SEQUENCE [LARGE SCALE GENOMIC DNA]</scope>
</reference>
<evidence type="ECO:0000256" key="4">
    <source>
        <dbReference type="ARBA" id="ARBA00023125"/>
    </source>
</evidence>
<feature type="compositionally biased region" description="Basic residues" evidence="8">
    <location>
        <begin position="221"/>
        <end position="240"/>
    </location>
</feature>
<organism evidence="9 10">
    <name type="scientific">Elysia marginata</name>
    <dbReference type="NCBI Taxonomy" id="1093978"/>
    <lineage>
        <taxon>Eukaryota</taxon>
        <taxon>Metazoa</taxon>
        <taxon>Spiralia</taxon>
        <taxon>Lophotrochozoa</taxon>
        <taxon>Mollusca</taxon>
        <taxon>Gastropoda</taxon>
        <taxon>Heterobranchia</taxon>
        <taxon>Euthyneura</taxon>
        <taxon>Panpulmonata</taxon>
        <taxon>Sacoglossa</taxon>
        <taxon>Placobranchoidea</taxon>
        <taxon>Plakobranchidae</taxon>
        <taxon>Elysia</taxon>
    </lineage>
</organism>
<dbReference type="InterPro" id="IPR008851">
    <property type="entry name" value="TFIIF-alpha"/>
</dbReference>
<dbReference type="GO" id="GO:0016251">
    <property type="term" value="F:RNA polymerase II general transcription initiation factor activity"/>
    <property type="evidence" value="ECO:0007669"/>
    <property type="project" value="TreeGrafter"/>
</dbReference>
<evidence type="ECO:0000256" key="2">
    <source>
        <dbReference type="ARBA" id="ARBA00005249"/>
    </source>
</evidence>
<feature type="compositionally biased region" description="Acidic residues" evidence="8">
    <location>
        <begin position="302"/>
        <end position="325"/>
    </location>
</feature>
<evidence type="ECO:0000256" key="1">
    <source>
        <dbReference type="ARBA" id="ARBA00004123"/>
    </source>
</evidence>
<dbReference type="PANTHER" id="PTHR13011:SF0">
    <property type="entry name" value="GENERAL TRANSCRIPTION FACTOR IIF SUBUNIT 1"/>
    <property type="match status" value="1"/>
</dbReference>
<comment type="similarity">
    <text evidence="2 7">Belongs to the TFIIF alpha subunit family.</text>
</comment>
<dbReference type="GO" id="GO:0006367">
    <property type="term" value="P:transcription initiation at RNA polymerase II promoter"/>
    <property type="evidence" value="ECO:0007669"/>
    <property type="project" value="InterPro"/>
</dbReference>
<dbReference type="EMBL" id="BMAT01013319">
    <property type="protein sequence ID" value="GFS10145.1"/>
    <property type="molecule type" value="Genomic_DNA"/>
</dbReference>
<keyword evidence="10" id="KW-1185">Reference proteome</keyword>
<evidence type="ECO:0000313" key="10">
    <source>
        <dbReference type="Proteomes" id="UP000762676"/>
    </source>
</evidence>
<comment type="function">
    <text evidence="7">TFIIF is a general transcription initiation factor that binds to RNA polymerase II and helps to recruit it to the initiation complex in collaboration with TFIIB. It promotes transcription elongation.</text>
</comment>
<evidence type="ECO:0000256" key="8">
    <source>
        <dbReference type="SAM" id="MobiDB-lite"/>
    </source>
</evidence>
<evidence type="ECO:0000256" key="7">
    <source>
        <dbReference type="RuleBase" id="RU366044"/>
    </source>
</evidence>
<feature type="region of interest" description="Disordered" evidence="8">
    <location>
        <begin position="162"/>
        <end position="396"/>
    </location>
</feature>
<gene>
    <name evidence="9" type="ORF">ElyMa_006639600</name>
</gene>
<feature type="compositionally biased region" description="Acidic residues" evidence="8">
    <location>
        <begin position="245"/>
        <end position="255"/>
    </location>
</feature>
<dbReference type="GO" id="GO:0005674">
    <property type="term" value="C:transcription factor TFIIF complex"/>
    <property type="evidence" value="ECO:0007669"/>
    <property type="project" value="TreeGrafter"/>
</dbReference>
<dbReference type="GO" id="GO:0001096">
    <property type="term" value="F:TFIIF-class transcription factor complex binding"/>
    <property type="evidence" value="ECO:0007669"/>
    <property type="project" value="TreeGrafter"/>
</dbReference>
<accession>A0AAV4IKL0</accession>
<comment type="caution">
    <text evidence="9">The sequence shown here is derived from an EMBL/GenBank/DDBJ whole genome shotgun (WGS) entry which is preliminary data.</text>
</comment>
<feature type="compositionally biased region" description="Basic and acidic residues" evidence="8">
    <location>
        <begin position="278"/>
        <end position="291"/>
    </location>
</feature>
<proteinExistence type="inferred from homology"/>
<dbReference type="Proteomes" id="UP000762676">
    <property type="component" value="Unassembled WGS sequence"/>
</dbReference>
<keyword evidence="4 7" id="KW-0238">DNA-binding</keyword>
<keyword evidence="6 7" id="KW-0539">Nucleus</keyword>
<sequence>MKFGTASNVDFAKVGEQSVKMERENNLREYKSANDLDTLPKFGAGSEFGRDQKEESRRKKYGIMLKRYNPEDQPWHLKIGSGKQAKRYKGVREGTISENTSYYIFTKAADGAFEAFPVEEWYNFSPIVKYKYLNSDEAEEEFSRRDKTLNYFSIMVKKRLKREEDVAEEDEEGSKGPKKTKKAKKDLILTDMDEWNDLKLSDDEDEDDFEGENDDDDTGMSKKKKKTKAGPKKKGVKNSKKNSDDEAVEESDEGDHDDREVDYMSDTGSDSSLSGPEADSKDKKYDEKGVDQEAGLRNILDSDAEEEEEEGEEEEPDKEEPEEEAEEKKDKKKGDDNSSSSSSDDDSDIEKDAKLASDIFLQQPKVDLRPGGTASSAAPETSATPQDKVKDKGRLL</sequence>
<dbReference type="InterPro" id="IPR011039">
    <property type="entry name" value="TFIIF_interaction"/>
</dbReference>
<dbReference type="SUPFAM" id="SSF50916">
    <property type="entry name" value="Rap30/74 interaction domains"/>
    <property type="match status" value="1"/>
</dbReference>
<feature type="compositionally biased region" description="Basic and acidic residues" evidence="8">
    <location>
        <begin position="387"/>
        <end position="396"/>
    </location>
</feature>
<evidence type="ECO:0000256" key="5">
    <source>
        <dbReference type="ARBA" id="ARBA00023163"/>
    </source>
</evidence>
<feature type="compositionally biased region" description="Acidic residues" evidence="8">
    <location>
        <begin position="202"/>
        <end position="218"/>
    </location>
</feature>
<comment type="subcellular location">
    <subcellularLocation>
        <location evidence="1 7">Nucleus</location>
    </subcellularLocation>
</comment>
<evidence type="ECO:0000256" key="6">
    <source>
        <dbReference type="ARBA" id="ARBA00023242"/>
    </source>
</evidence>
<name>A0AAV4IKL0_9GAST</name>
<dbReference type="GO" id="GO:0003677">
    <property type="term" value="F:DNA binding"/>
    <property type="evidence" value="ECO:0007669"/>
    <property type="project" value="UniProtKB-KW"/>
</dbReference>
<keyword evidence="3 7" id="KW-0805">Transcription regulation</keyword>
<evidence type="ECO:0000256" key="3">
    <source>
        <dbReference type="ARBA" id="ARBA00023015"/>
    </source>
</evidence>
<protein>
    <recommendedName>
        <fullName evidence="7">Transcription initiation factor IIF subunit alpha</fullName>
    </recommendedName>
</protein>
<evidence type="ECO:0000313" key="9">
    <source>
        <dbReference type="EMBL" id="GFS10145.1"/>
    </source>
</evidence>
<dbReference type="Pfam" id="PF05793">
    <property type="entry name" value="TFIIF_alpha"/>
    <property type="match status" value="1"/>
</dbReference>
<dbReference type="PANTHER" id="PTHR13011">
    <property type="entry name" value="TFIIF-ALPHA"/>
    <property type="match status" value="1"/>
</dbReference>
<feature type="compositionally biased region" description="Low complexity" evidence="8">
    <location>
        <begin position="373"/>
        <end position="385"/>
    </location>
</feature>
<dbReference type="GO" id="GO:0032968">
    <property type="term" value="P:positive regulation of transcription elongation by RNA polymerase II"/>
    <property type="evidence" value="ECO:0007669"/>
    <property type="project" value="InterPro"/>
</dbReference>